<accession>A0AAU7DNE3</accession>
<evidence type="ECO:0008006" key="4">
    <source>
        <dbReference type="Google" id="ProtNLM"/>
    </source>
</evidence>
<keyword evidence="2" id="KW-0732">Signal</keyword>
<evidence type="ECO:0000256" key="1">
    <source>
        <dbReference type="SAM" id="Coils"/>
    </source>
</evidence>
<name>A0AAU7DNE3_9BACT</name>
<reference evidence="3" key="1">
    <citation type="submission" date="2023-03" db="EMBL/GenBank/DDBJ databases">
        <title>Edaphobacter sp.</title>
        <authorList>
            <person name="Huber K.J."/>
            <person name="Papendorf J."/>
            <person name="Pilke C."/>
            <person name="Bunk B."/>
            <person name="Sproeer C."/>
            <person name="Pester M."/>
        </authorList>
    </citation>
    <scope>NUCLEOTIDE SEQUENCE</scope>
    <source>
        <strain evidence="3">DSM 110680</strain>
    </source>
</reference>
<feature type="chain" id="PRO_5043403136" description="DUF3138 family protein" evidence="2">
    <location>
        <begin position="34"/>
        <end position="510"/>
    </location>
</feature>
<evidence type="ECO:0000313" key="3">
    <source>
        <dbReference type="EMBL" id="XBH18813.1"/>
    </source>
</evidence>
<evidence type="ECO:0000256" key="2">
    <source>
        <dbReference type="SAM" id="SignalP"/>
    </source>
</evidence>
<proteinExistence type="predicted"/>
<protein>
    <recommendedName>
        <fullName evidence="4">DUF3138 family protein</fullName>
    </recommendedName>
</protein>
<dbReference type="AlphaFoldDB" id="A0AAU7DNE3"/>
<sequence length="510" mass="55292">MIQYRASVKRISIRVASRLCAPLLGLICAASLAAEAQQATDESLASKVQQLTEAMSQAQSRLDESQRQMEQLRAELARLRQQMAQEHAVDTTTTSAAQLSAAVDQIREQQSLEETQIATHEQAKVESESKYPLKLSGLVLLTGYVNTALTDDPVNPTLVLEGAGATGASLRQTVLGIDAHGPHLFNARTHADVRVDFDGASLSGSTGSPYGGGLIRLRTAHASLNWDGAEAFFSLDHAIVVPNSPTSLTAVAVPALSWSGNLWTWNPQVGMSADFPASSSQRLRLEAALIDVMNSPQIYNVATASANLAQPSTSEMSRWPGVEGRVAFVKGTNENGLHMGFGGLYVPHKTQGGTRFNSWAGTLDYRIPLPGRAEFSGSGYWGQALGGLGGGAYKDYVYRLNPMLPSGYSFRTLDDFGGWAQWKERTSEHLEFNVAFGTDQVPAAQLRPYSGSQSSYYLNLARNRTFTGNVIYRPSAYLLFSLEYRHLMSSPVNYYTATGDIIGIATGYRF</sequence>
<dbReference type="EMBL" id="CP121196">
    <property type="protein sequence ID" value="XBH18813.1"/>
    <property type="molecule type" value="Genomic_DNA"/>
</dbReference>
<keyword evidence="1" id="KW-0175">Coiled coil</keyword>
<feature type="signal peptide" evidence="2">
    <location>
        <begin position="1"/>
        <end position="33"/>
    </location>
</feature>
<dbReference type="RefSeq" id="WP_348264031.1">
    <property type="nucleotide sequence ID" value="NZ_CP121196.1"/>
</dbReference>
<organism evidence="3">
    <name type="scientific">Telmatobacter sp. DSM 110680</name>
    <dbReference type="NCBI Taxonomy" id="3036704"/>
    <lineage>
        <taxon>Bacteria</taxon>
        <taxon>Pseudomonadati</taxon>
        <taxon>Acidobacteriota</taxon>
        <taxon>Terriglobia</taxon>
        <taxon>Terriglobales</taxon>
        <taxon>Acidobacteriaceae</taxon>
        <taxon>Telmatobacter</taxon>
    </lineage>
</organism>
<gene>
    <name evidence="3" type="ORF">P8935_05735</name>
</gene>
<feature type="coiled-coil region" evidence="1">
    <location>
        <begin position="48"/>
        <end position="89"/>
    </location>
</feature>